<evidence type="ECO:0000313" key="7">
    <source>
        <dbReference type="EMBL" id="KRN97030.1"/>
    </source>
</evidence>
<dbReference type="AlphaFoldDB" id="A0A0R2LBI5"/>
<dbReference type="InterPro" id="IPR039566">
    <property type="entry name" value="CvfB_S1_st"/>
</dbReference>
<dbReference type="InterPro" id="IPR012340">
    <property type="entry name" value="NA-bd_OB-fold"/>
</dbReference>
<dbReference type="PIRSF" id="PIRSF012524">
    <property type="entry name" value="YitL_S1"/>
    <property type="match status" value="1"/>
</dbReference>
<dbReference type="Proteomes" id="UP000321429">
    <property type="component" value="Unassembled WGS sequence"/>
</dbReference>
<dbReference type="PATRIC" id="fig|348151.3.peg.932"/>
<feature type="domain" description="Conserved virulence factor B-like winged helix" evidence="3">
    <location>
        <begin position="227"/>
        <end position="279"/>
    </location>
</feature>
<sequence>MHDLLGRVIDTKVTDQNDNYYIVQRDGFAFLFDKKEADHKLGIGAQITGFAYENEEHNFQITTNIPKVQVGHYDFGTVVRSSHGLGVFVDVGLPNKDFVVSVDELPTIDNLTPQKGDRLMISLVVDAKDRLWGHLADTEIFTAISRRATPQQKNLDTKATVYRLKLAGTLVITDDYYLGFVHPSERESEPRLGQHVDARVIGVRPDGGLNLSLKPRSYQAIDDDAGQLLAALAHAGSHTLPFTDKSSPDAIKDYFGISKGQFKRAVGHLLKLRYIEQDATTGITLTAAGEQAANDHQ</sequence>
<evidence type="ECO:0000259" key="4">
    <source>
        <dbReference type="Pfam" id="PF21191"/>
    </source>
</evidence>
<dbReference type="Gene3D" id="2.40.50.140">
    <property type="entry name" value="Nucleic acid-binding proteins"/>
    <property type="match status" value="2"/>
</dbReference>
<evidence type="ECO:0000259" key="2">
    <source>
        <dbReference type="Pfam" id="PF13509"/>
    </source>
</evidence>
<dbReference type="InterPro" id="IPR036388">
    <property type="entry name" value="WH-like_DNA-bd_sf"/>
</dbReference>
<dbReference type="InterPro" id="IPR048587">
    <property type="entry name" value="CvfB_S1_3rd"/>
</dbReference>
<dbReference type="Pfam" id="PF21543">
    <property type="entry name" value="CvfB_2nd"/>
    <property type="match status" value="1"/>
</dbReference>
<accession>A0A0R2LBI5</accession>
<feature type="domain" description="Conserved virulence factor B third S1" evidence="5">
    <location>
        <begin position="141"/>
        <end position="215"/>
    </location>
</feature>
<evidence type="ECO:0000313" key="8">
    <source>
        <dbReference type="Proteomes" id="UP000051139"/>
    </source>
</evidence>
<dbReference type="RefSeq" id="WP_057808994.1">
    <property type="nucleotide sequence ID" value="NZ_BJUD01000001.1"/>
</dbReference>
<reference evidence="6 9" key="2">
    <citation type="submission" date="2019-07" db="EMBL/GenBank/DDBJ databases">
        <title>Whole genome shotgun sequence of Lactobacillus siliginis NBRC 101315.</title>
        <authorList>
            <person name="Hosoyama A."/>
            <person name="Uohara A."/>
            <person name="Ohji S."/>
            <person name="Ichikawa N."/>
        </authorList>
    </citation>
    <scope>NUCLEOTIDE SEQUENCE [LARGE SCALE GENOMIC DNA]</scope>
    <source>
        <strain evidence="6 9">NBRC 101315</strain>
    </source>
</reference>
<proteinExistence type="inferred from homology"/>
<dbReference type="STRING" id="348151.IV55_GL000907"/>
<dbReference type="Proteomes" id="UP000051139">
    <property type="component" value="Unassembled WGS sequence"/>
</dbReference>
<feature type="domain" description="Conserved virulence factor B second S1" evidence="4">
    <location>
        <begin position="73"/>
        <end position="134"/>
    </location>
</feature>
<protein>
    <submittedName>
        <fullName evidence="6 7">RNA-binding protein</fullName>
    </submittedName>
</protein>
<evidence type="ECO:0000259" key="3">
    <source>
        <dbReference type="Pfam" id="PF17783"/>
    </source>
</evidence>
<dbReference type="InterPro" id="IPR040764">
    <property type="entry name" value="CvfB_WH"/>
</dbReference>
<reference evidence="7 8" key="1">
    <citation type="journal article" date="2015" name="Genome Announc.">
        <title>Expanding the biotechnology potential of lactobacilli through comparative genomics of 213 strains and associated genera.</title>
        <authorList>
            <person name="Sun Z."/>
            <person name="Harris H.M."/>
            <person name="McCann A."/>
            <person name="Guo C."/>
            <person name="Argimon S."/>
            <person name="Zhang W."/>
            <person name="Yang X."/>
            <person name="Jeffery I.B."/>
            <person name="Cooney J.C."/>
            <person name="Kagawa T.F."/>
            <person name="Liu W."/>
            <person name="Song Y."/>
            <person name="Salvetti E."/>
            <person name="Wrobel A."/>
            <person name="Rasinkangas P."/>
            <person name="Parkhill J."/>
            <person name="Rea M.C."/>
            <person name="O'Sullivan O."/>
            <person name="Ritari J."/>
            <person name="Douillard F.P."/>
            <person name="Paul Ross R."/>
            <person name="Yang R."/>
            <person name="Briner A.E."/>
            <person name="Felis G.E."/>
            <person name="de Vos W.M."/>
            <person name="Barrangou R."/>
            <person name="Klaenhammer T.R."/>
            <person name="Caufield P.W."/>
            <person name="Cui Y."/>
            <person name="Zhang H."/>
            <person name="O'Toole P.W."/>
        </authorList>
    </citation>
    <scope>NUCLEOTIDE SEQUENCE [LARGE SCALE GENOMIC DNA]</scope>
    <source>
        <strain evidence="7 8">DSM 22696</strain>
    </source>
</reference>
<comment type="caution">
    <text evidence="7">The sequence shown here is derived from an EMBL/GenBank/DDBJ whole genome shotgun (WGS) entry which is preliminary data.</text>
</comment>
<dbReference type="Pfam" id="PF21191">
    <property type="entry name" value="CvfB_1st"/>
    <property type="match status" value="1"/>
</dbReference>
<dbReference type="PANTHER" id="PTHR37296">
    <property type="entry name" value="CONSERVED VIRULENCE FACTOR B"/>
    <property type="match status" value="1"/>
</dbReference>
<dbReference type="PANTHER" id="PTHR37296:SF1">
    <property type="entry name" value="CONSERVED VIRULENCE FACTOR B"/>
    <property type="match status" value="1"/>
</dbReference>
<keyword evidence="8" id="KW-1185">Reference proteome</keyword>
<dbReference type="OrthoDB" id="9801597at2"/>
<evidence type="ECO:0000313" key="9">
    <source>
        <dbReference type="Proteomes" id="UP000321429"/>
    </source>
</evidence>
<feature type="domain" description="Conserved virulence factor B first S1" evidence="2">
    <location>
        <begin position="5"/>
        <end position="63"/>
    </location>
</feature>
<dbReference type="EMBL" id="BJUD01000001">
    <property type="protein sequence ID" value="GEK27790.1"/>
    <property type="molecule type" value="Genomic_DNA"/>
</dbReference>
<dbReference type="Pfam" id="PF17783">
    <property type="entry name" value="WHD_CvfB"/>
    <property type="match status" value="1"/>
</dbReference>
<evidence type="ECO:0000256" key="1">
    <source>
        <dbReference type="PIRNR" id="PIRNR012524"/>
    </source>
</evidence>
<dbReference type="InterPro" id="IPR048588">
    <property type="entry name" value="CvfB_S1_2nd"/>
</dbReference>
<dbReference type="Gene3D" id="1.10.10.10">
    <property type="entry name" value="Winged helix-like DNA-binding domain superfamily/Winged helix DNA-binding domain"/>
    <property type="match status" value="1"/>
</dbReference>
<dbReference type="Pfam" id="PF13509">
    <property type="entry name" value="S1_2"/>
    <property type="match status" value="1"/>
</dbReference>
<evidence type="ECO:0000313" key="6">
    <source>
        <dbReference type="EMBL" id="GEK27790.1"/>
    </source>
</evidence>
<dbReference type="EMBL" id="JQCB01000002">
    <property type="protein sequence ID" value="KRN97030.1"/>
    <property type="molecule type" value="Genomic_DNA"/>
</dbReference>
<dbReference type="InterPro" id="IPR014464">
    <property type="entry name" value="CvfB_fam"/>
</dbReference>
<dbReference type="Gene3D" id="2.40.50.330">
    <property type="match status" value="1"/>
</dbReference>
<evidence type="ECO:0000259" key="5">
    <source>
        <dbReference type="Pfam" id="PF21543"/>
    </source>
</evidence>
<organism evidence="7 8">
    <name type="scientific">Furfurilactobacillus siliginis</name>
    <dbReference type="NCBI Taxonomy" id="348151"/>
    <lineage>
        <taxon>Bacteria</taxon>
        <taxon>Bacillati</taxon>
        <taxon>Bacillota</taxon>
        <taxon>Bacilli</taxon>
        <taxon>Lactobacillales</taxon>
        <taxon>Lactobacillaceae</taxon>
        <taxon>Furfurilactobacillus</taxon>
    </lineage>
</organism>
<name>A0A0R2LBI5_9LACO</name>
<gene>
    <name evidence="7" type="ORF">IV55_GL000907</name>
    <name evidence="6" type="ORF">LSI01_01010</name>
</gene>
<comment type="similarity">
    <text evidence="1">Belongs to the CvfB family.</text>
</comment>